<organism evidence="2 3">
    <name type="scientific">Roseobacter phage RDJL Phi 2</name>
    <dbReference type="NCBI Taxonomy" id="1682380"/>
    <lineage>
        <taxon>Viruses</taxon>
        <taxon>Duplodnaviria</taxon>
        <taxon>Heunggongvirae</taxon>
        <taxon>Uroviricota</taxon>
        <taxon>Caudoviricetes</taxon>
        <taxon>Xiamenvirus</taxon>
        <taxon>Xiamenvirus RDJL2</taxon>
    </lineage>
</organism>
<proteinExistence type="predicted"/>
<dbReference type="EMBL" id="KT266805">
    <property type="protein sequence ID" value="AKQ75861.1"/>
    <property type="molecule type" value="Genomic_DNA"/>
</dbReference>
<accession>A0A0K0PVK1</accession>
<sequence>MSKVLAAGLQSHLDAGATTMVYCWRITRTDMTVQGFTEHDENLIFDSTTFLAASGFTGTKINSELGLTVDNLNAEGALSSETINEDDLAAGRYDAAVVELFWVNFEDVAMRETILKGTIGEVRRGESVFSAELRSLTHKLQQKTGRTYRRFCDADLGDARCTVNTASASFSSTGTVSSVSDNRVLVVSGLSPNDTGFYSLGKITFSSGANDGLTIPVKVHSVSGGVTQVVMWEKAPFDITGGTTFTIVAGCDKRSKTCRAKFSNIANFQGFPFIPGNDALQSYPAQGGANQNGGRRFNSDS</sequence>
<dbReference type="Proteomes" id="UP000223793">
    <property type="component" value="Segment"/>
</dbReference>
<dbReference type="InterPro" id="IPR011928">
    <property type="entry name" value="Phage_phiJL001_Gp84"/>
</dbReference>
<evidence type="ECO:0000313" key="2">
    <source>
        <dbReference type="EMBL" id="AKQ75861.1"/>
    </source>
</evidence>
<gene>
    <name evidence="2" type="ORF">RDJLphi2_gp71</name>
</gene>
<keyword evidence="3" id="KW-1185">Reference proteome</keyword>
<protein>
    <submittedName>
        <fullName evidence="2">Gene transfer agent</fullName>
    </submittedName>
</protein>
<dbReference type="Pfam" id="PF09356">
    <property type="entry name" value="Phage_BR0599"/>
    <property type="match status" value="1"/>
</dbReference>
<evidence type="ECO:0000259" key="1">
    <source>
        <dbReference type="Pfam" id="PF09356"/>
    </source>
</evidence>
<feature type="domain" description="Bacteriophage phiJL001 Gp84 C-terminal" evidence="1">
    <location>
        <begin position="196"/>
        <end position="278"/>
    </location>
</feature>
<dbReference type="NCBIfam" id="TIGR02218">
    <property type="entry name" value="phg_TIGR02218"/>
    <property type="match status" value="1"/>
</dbReference>
<dbReference type="InterPro" id="IPR018964">
    <property type="entry name" value="Phage_phiJL001_Gp84_C"/>
</dbReference>
<evidence type="ECO:0000313" key="3">
    <source>
        <dbReference type="Proteomes" id="UP000223793"/>
    </source>
</evidence>
<dbReference type="OrthoDB" id="14150at10239"/>
<reference evidence="3" key="1">
    <citation type="submission" date="2015-07" db="EMBL/GenBank/DDBJ databases">
        <title>Complete genome sequence of Roseophage RDJL phage 2, a siphovirus infects Roseobacter denitrificans OCh114.</title>
        <authorList>
            <person name="Liang Y."/>
            <person name="Zhang Y."/>
            <person name="Zhou C."/>
            <person name="Chen Z."/>
            <person name="Yang S."/>
        </authorList>
    </citation>
    <scope>NUCLEOTIDE SEQUENCE [LARGE SCALE GENOMIC DNA]</scope>
</reference>
<dbReference type="Pfam" id="PF09931">
    <property type="entry name" value="Phage_phiJL001_Gp84_N"/>
    <property type="match status" value="1"/>
</dbReference>
<name>A0A0K0PVK1_9CAUD</name>